<name>A0ABU0HVI6_9HYPH</name>
<accession>A0ABU0HVI6</accession>
<sequence length="360" mass="38259">MTQHAIETKDAARHTPVQGLPPLENKAGTGPVRSAVDDFAHAFAAFKETNDERLRQIEGRLGTDVVTEEKLARIDAALDSARTRLDRLSLERARPALAEGKAHEDGAAQEHKAAFDLYVRAGESGGLKRLEAKAMSAGSGPDGGYLVPNSLERTVLQRLANLSPIRAIASVQQISGGQYNRAVSTGAPVTGWTTETAARPATDAPALAQVAFPASELYAMPAATQTLLDDAVVNIEEWLASEVETAFAEQEGIAFVTGNGQGRPKGFLASDTVANASWTPGKLGFVGTGASGAFASSNPSDVLFDLVYGLRAAYRQNARFVMNRRTQSAIRKFKDAEGNYLWAPPLAADRAAVQIPITCK</sequence>
<comment type="caution">
    <text evidence="4">The sequence shown here is derived from an EMBL/GenBank/DDBJ whole genome shotgun (WGS) entry which is preliminary data.</text>
</comment>
<evidence type="ECO:0000313" key="4">
    <source>
        <dbReference type="EMBL" id="MDQ0446340.1"/>
    </source>
</evidence>
<keyword evidence="5" id="KW-1185">Reference proteome</keyword>
<dbReference type="EMBL" id="JAUSVP010000002">
    <property type="protein sequence ID" value="MDQ0446340.1"/>
    <property type="molecule type" value="Genomic_DNA"/>
</dbReference>
<feature type="compositionally biased region" description="Basic and acidic residues" evidence="2">
    <location>
        <begin position="1"/>
        <end position="13"/>
    </location>
</feature>
<evidence type="ECO:0000313" key="5">
    <source>
        <dbReference type="Proteomes" id="UP001231124"/>
    </source>
</evidence>
<feature type="domain" description="Phage capsid-like C-terminal" evidence="3">
    <location>
        <begin position="143"/>
        <end position="349"/>
    </location>
</feature>
<dbReference type="Pfam" id="PF05065">
    <property type="entry name" value="Phage_capsid"/>
    <property type="match status" value="1"/>
</dbReference>
<protein>
    <submittedName>
        <fullName evidence="4">HK97 family phage major capsid protein</fullName>
    </submittedName>
</protein>
<comment type="subcellular location">
    <subcellularLocation>
        <location evidence="1">Virion</location>
    </subcellularLocation>
</comment>
<feature type="region of interest" description="Disordered" evidence="2">
    <location>
        <begin position="1"/>
        <end position="32"/>
    </location>
</feature>
<dbReference type="RefSeq" id="WP_238204425.1">
    <property type="nucleotide sequence ID" value="NZ_BPQE01000017.1"/>
</dbReference>
<reference evidence="4 5" key="1">
    <citation type="submission" date="2023-07" db="EMBL/GenBank/DDBJ databases">
        <title>Genomic Encyclopedia of Type Strains, Phase IV (KMG-IV): sequencing the most valuable type-strain genomes for metagenomic binning, comparative biology and taxonomic classification.</title>
        <authorList>
            <person name="Goeker M."/>
        </authorList>
    </citation>
    <scope>NUCLEOTIDE SEQUENCE [LARGE SCALE GENOMIC DNA]</scope>
    <source>
        <strain evidence="4 5">DSM 19013</strain>
    </source>
</reference>
<dbReference type="Proteomes" id="UP001231124">
    <property type="component" value="Unassembled WGS sequence"/>
</dbReference>
<dbReference type="SUPFAM" id="SSF56563">
    <property type="entry name" value="Major capsid protein gp5"/>
    <property type="match status" value="1"/>
</dbReference>
<evidence type="ECO:0000256" key="2">
    <source>
        <dbReference type="SAM" id="MobiDB-lite"/>
    </source>
</evidence>
<dbReference type="InterPro" id="IPR054612">
    <property type="entry name" value="Phage_capsid-like_C"/>
</dbReference>
<evidence type="ECO:0000256" key="1">
    <source>
        <dbReference type="ARBA" id="ARBA00004328"/>
    </source>
</evidence>
<gene>
    <name evidence="4" type="ORF">QO012_000829</name>
</gene>
<proteinExistence type="predicted"/>
<dbReference type="NCBIfam" id="TIGR01554">
    <property type="entry name" value="major_cap_HK97"/>
    <property type="match status" value="1"/>
</dbReference>
<dbReference type="Gene3D" id="3.30.2400.10">
    <property type="entry name" value="Major capsid protein gp5"/>
    <property type="match status" value="1"/>
</dbReference>
<dbReference type="Gene3D" id="3.30.2320.10">
    <property type="entry name" value="hypothetical protein PF0899 domain"/>
    <property type="match status" value="1"/>
</dbReference>
<organism evidence="4 5">
    <name type="scientific">Methylobacterium aerolatum</name>
    <dbReference type="NCBI Taxonomy" id="418708"/>
    <lineage>
        <taxon>Bacteria</taxon>
        <taxon>Pseudomonadati</taxon>
        <taxon>Pseudomonadota</taxon>
        <taxon>Alphaproteobacteria</taxon>
        <taxon>Hyphomicrobiales</taxon>
        <taxon>Methylobacteriaceae</taxon>
        <taxon>Methylobacterium</taxon>
    </lineage>
</organism>
<dbReference type="InterPro" id="IPR024455">
    <property type="entry name" value="Phage_capsid"/>
</dbReference>
<evidence type="ECO:0000259" key="3">
    <source>
        <dbReference type="Pfam" id="PF05065"/>
    </source>
</evidence>